<evidence type="ECO:0000313" key="1">
    <source>
        <dbReference type="EMBL" id="EGE3747868.1"/>
    </source>
</evidence>
<name>A0A8H9AH74_SHIBO</name>
<proteinExistence type="predicted"/>
<accession>A0A8H9AH74</accession>
<organism evidence="1">
    <name type="scientific">Shigella boydii</name>
    <dbReference type="NCBI Taxonomy" id="621"/>
    <lineage>
        <taxon>Bacteria</taxon>
        <taxon>Pseudomonadati</taxon>
        <taxon>Pseudomonadota</taxon>
        <taxon>Gammaproteobacteria</taxon>
        <taxon>Enterobacterales</taxon>
        <taxon>Enterobacteriaceae</taxon>
        <taxon>Shigella</taxon>
    </lineage>
</organism>
<comment type="caution">
    <text evidence="1">The sequence shown here is derived from an EMBL/GenBank/DDBJ whole genome shotgun (WGS) entry which is preliminary data.</text>
</comment>
<evidence type="ECO:0008006" key="2">
    <source>
        <dbReference type="Google" id="ProtNLM"/>
    </source>
</evidence>
<dbReference type="EMBL" id="AAVUMO010000190">
    <property type="protein sequence ID" value="EGE3747868.1"/>
    <property type="molecule type" value="Genomic_DNA"/>
</dbReference>
<gene>
    <name evidence="1" type="ORF">DLV22_25395</name>
</gene>
<dbReference type="AlphaFoldDB" id="A0A8H9AH74"/>
<dbReference type="Gene3D" id="3.80.10.10">
    <property type="entry name" value="Ribonuclease Inhibitor"/>
    <property type="match status" value="1"/>
</dbReference>
<dbReference type="InterPro" id="IPR032675">
    <property type="entry name" value="LRR_dom_sf"/>
</dbReference>
<protein>
    <recommendedName>
        <fullName evidence="2">Leucine-rich repeat domain-containing protein</fullName>
    </recommendedName>
</protein>
<sequence length="142" mass="16290">MEIQKLSKLSDLIVEKPITISALNNLSNLSIQYLQLSKGKFESFDGLFNIQSLLKLELHFCNVCNLSGLKILSSVSDIEMWNCKKIIDIKPLADIKSVKRIYIMGCSVNMDDNNLCDYFKSRGFTKIRYEPNRSDTLFEAIR</sequence>
<dbReference type="SUPFAM" id="SSF52058">
    <property type="entry name" value="L domain-like"/>
    <property type="match status" value="1"/>
</dbReference>
<reference evidence="1" key="1">
    <citation type="submission" date="2018-05" db="EMBL/GenBank/DDBJ databases">
        <authorList>
            <person name="Ashton P.M."/>
            <person name="Dallman T."/>
            <person name="Nair S."/>
            <person name="De Pinna E."/>
            <person name="Peters T."/>
            <person name="Grant K."/>
        </authorList>
    </citation>
    <scope>NUCLEOTIDE SEQUENCE</scope>
    <source>
        <strain evidence="1">287711</strain>
    </source>
</reference>
<dbReference type="Proteomes" id="UP000864586">
    <property type="component" value="Unassembled WGS sequence"/>
</dbReference>